<comment type="caution">
    <text evidence="1">The sequence shown here is derived from an EMBL/GenBank/DDBJ whole genome shotgun (WGS) entry which is preliminary data.</text>
</comment>
<dbReference type="OrthoDB" id="3922527at2759"/>
<dbReference type="AlphaFoldDB" id="A0A3M6WG26"/>
<proteinExistence type="predicted"/>
<reference evidence="1 2" key="1">
    <citation type="journal article" date="2018" name="BMC Genomics">
        <title>Genomic evidence for intraspecific hybridization in a clonal and extremely halotolerant yeast.</title>
        <authorList>
            <person name="Gostincar C."/>
            <person name="Stajich J.E."/>
            <person name="Zupancic J."/>
            <person name="Zalar P."/>
            <person name="Gunde-Cimerman N."/>
        </authorList>
    </citation>
    <scope>NUCLEOTIDE SEQUENCE [LARGE SCALE GENOMIC DNA]</scope>
    <source>
        <strain evidence="1 2">EXF-6656</strain>
    </source>
</reference>
<protein>
    <submittedName>
        <fullName evidence="1">Uncharacterized protein</fullName>
    </submittedName>
</protein>
<evidence type="ECO:0000313" key="1">
    <source>
        <dbReference type="EMBL" id="RMX77358.1"/>
    </source>
</evidence>
<sequence length="165" mass="18770">MFDTAEATRQPERSVVKYSQVWRPQFKGHQLLHNLWKITLYTLGHDRTPRCTDRGLTLHSRWLTAKLERWNHDLADPNLPRLEVMGNGKAVSIYVGVLSGRTPSSASMSGLFDAYKLADYLLDESAENATMNAVVDLCSTRGNMDTIDVDYVLEYMSMTSFGEYE</sequence>
<name>A0A3M6WG26_HORWE</name>
<accession>A0A3M6WG26</accession>
<organism evidence="1 2">
    <name type="scientific">Hortaea werneckii</name>
    <name type="common">Black yeast</name>
    <name type="synonym">Cladosporium werneckii</name>
    <dbReference type="NCBI Taxonomy" id="91943"/>
    <lineage>
        <taxon>Eukaryota</taxon>
        <taxon>Fungi</taxon>
        <taxon>Dikarya</taxon>
        <taxon>Ascomycota</taxon>
        <taxon>Pezizomycotina</taxon>
        <taxon>Dothideomycetes</taxon>
        <taxon>Dothideomycetidae</taxon>
        <taxon>Mycosphaerellales</taxon>
        <taxon>Teratosphaeriaceae</taxon>
        <taxon>Hortaea</taxon>
    </lineage>
</organism>
<dbReference type="Proteomes" id="UP000281245">
    <property type="component" value="Unassembled WGS sequence"/>
</dbReference>
<dbReference type="VEuPathDB" id="FungiDB:BTJ68_08104"/>
<evidence type="ECO:0000313" key="2">
    <source>
        <dbReference type="Proteomes" id="UP000281245"/>
    </source>
</evidence>
<gene>
    <name evidence="1" type="ORF">D0869_09954</name>
</gene>
<dbReference type="EMBL" id="QWIJ01000973">
    <property type="protein sequence ID" value="RMX77358.1"/>
    <property type="molecule type" value="Genomic_DNA"/>
</dbReference>